<dbReference type="EMBL" id="BLLK01000046">
    <property type="protein sequence ID" value="GFH52734.1"/>
    <property type="molecule type" value="Genomic_DNA"/>
</dbReference>
<dbReference type="InterPro" id="IPR032817">
    <property type="entry name" value="Mon2_C"/>
</dbReference>
<evidence type="ECO:0008006" key="6">
    <source>
        <dbReference type="Google" id="ProtNLM"/>
    </source>
</evidence>
<protein>
    <recommendedName>
        <fullName evidence="6">Protein MON2 homolog</fullName>
    </recommendedName>
</protein>
<feature type="region of interest" description="Disordered" evidence="1">
    <location>
        <begin position="1503"/>
        <end position="1522"/>
    </location>
</feature>
<feature type="compositionally biased region" description="Acidic residues" evidence="1">
    <location>
        <begin position="1505"/>
        <end position="1516"/>
    </location>
</feature>
<dbReference type="Pfam" id="PF16206">
    <property type="entry name" value="Mon2_C"/>
    <property type="match status" value="1"/>
</dbReference>
<dbReference type="InterPro" id="IPR032629">
    <property type="entry name" value="DCB_dom"/>
</dbReference>
<organism evidence="4 5">
    <name type="scientific">Chaetoceros tenuissimus</name>
    <dbReference type="NCBI Taxonomy" id="426638"/>
    <lineage>
        <taxon>Eukaryota</taxon>
        <taxon>Sar</taxon>
        <taxon>Stramenopiles</taxon>
        <taxon>Ochrophyta</taxon>
        <taxon>Bacillariophyta</taxon>
        <taxon>Coscinodiscophyceae</taxon>
        <taxon>Chaetocerotophycidae</taxon>
        <taxon>Chaetocerotales</taxon>
        <taxon>Chaetocerotaceae</taxon>
        <taxon>Chaetoceros</taxon>
    </lineage>
</organism>
<comment type="caution">
    <text evidence="4">The sequence shown here is derived from an EMBL/GenBank/DDBJ whole genome shotgun (WGS) entry which is preliminary data.</text>
</comment>
<dbReference type="InterPro" id="IPR016024">
    <property type="entry name" value="ARM-type_fold"/>
</dbReference>
<feature type="compositionally biased region" description="Low complexity" evidence="1">
    <location>
        <begin position="182"/>
        <end position="214"/>
    </location>
</feature>
<feature type="compositionally biased region" description="Polar residues" evidence="1">
    <location>
        <begin position="1576"/>
        <end position="1587"/>
    </location>
</feature>
<proteinExistence type="predicted"/>
<feature type="region of interest" description="Disordered" evidence="1">
    <location>
        <begin position="178"/>
        <end position="229"/>
    </location>
</feature>
<gene>
    <name evidence="4" type="ORF">CTEN210_09210</name>
</gene>
<dbReference type="SUPFAM" id="SSF48371">
    <property type="entry name" value="ARM repeat"/>
    <property type="match status" value="1"/>
</dbReference>
<accession>A0AAD3CVN6</accession>
<evidence type="ECO:0000313" key="4">
    <source>
        <dbReference type="EMBL" id="GFH52734.1"/>
    </source>
</evidence>
<reference evidence="4 5" key="1">
    <citation type="journal article" date="2021" name="Sci. Rep.">
        <title>The genome of the diatom Chaetoceros tenuissimus carries an ancient integrated fragment of an extant virus.</title>
        <authorList>
            <person name="Hongo Y."/>
            <person name="Kimura K."/>
            <person name="Takaki Y."/>
            <person name="Yoshida Y."/>
            <person name="Baba S."/>
            <person name="Kobayashi G."/>
            <person name="Nagasaki K."/>
            <person name="Hano T."/>
            <person name="Tomaru Y."/>
        </authorList>
    </citation>
    <scope>NUCLEOTIDE SEQUENCE [LARGE SCALE GENOMIC DNA]</scope>
    <source>
        <strain evidence="4 5">NIES-3715</strain>
    </source>
</reference>
<feature type="region of interest" description="Disordered" evidence="1">
    <location>
        <begin position="274"/>
        <end position="296"/>
    </location>
</feature>
<sequence>MNFVKQVEEQLRDLGTESRRKHPAVKEAAERAILSLRALQNKYVVAVRKASQNTASGQSSEHPTTALFQSQDVLRPFLLAANYPDVGNKVLNLSMDGIQTLIGGNAILRNDGVNVVRILHIQANVCAAAIQGKNGVGSGTIGSMIPSAGSVMNAGVGTISSLGNSILSGFGFKSERVVAGEDQQSSQNQASNDQIEESPSSQSDTSTDTHTTRSVASTSHASHRSGKEDEALSIRILQTVNMIVDSKGLELNEEVLSQCISICLVLSACGTRSNLSHDSQGHSSSHSSMASPKRINSKRKNLADKNHANHSVSGAANKVSGAAIATLRQIISTLFTRATEAVSVSTLKQSQAEGSESNTMPDEDEKICLETLASKTLLDLCSLVKNNDTVCDGPFGQALFGQQSKLLRPSRTLSFNLIELILEQHKNLFEDEPPPQAKCNFHLIFKNTLCPLLSTMLKSCTKQEDISGDGPLDLMLKLNAITTSIISSYGTNDLFRGECFDLLAANIAPIIDATNLLRDSHEFEDGYVYDIDSPDETLDPDSVERSQVSKYESSKTMWAAAISIESLYTLLSTQFLRLLSLFKEKGGVEGDSILSVIISAVCDFTVVASSSKDSISQVVKCASTIPSDTRNIVSGDGEIFLNTFYFHTSRINPSLISSAKHMTNYNIGECIFTAFNFVLIFWQNAKAAINEGGTKEIPTLLEESFGPSIAVIQHFLRRCPASDLICQSSLSGLSNLASSLLPLCLDDDFKRGVIVSSLSKLCLPARGNEEIRELRKLNHMSISLLFQLMQSNSNDIKDEWSTVILCLSELSGISKEGNLEDTKIADNISELGKFSMKLNDASLNYLIKSIIDLCNAGGSRVGSGSRNQYGFKLYESTKAMITSTKLMTQSNDFHIIPFLNILLVNLTVSNASRFGSFGNDVMIFLSKEGAINEEALVRTFHIDAMSHLITSHLASEKKYTSHDDGERCIIKPLCSTIQTTTYVDSAEQALIKLKQVIEDGYDIMFAWQHMIMALTSIAECSPKERDGDWSGTCTIAFGCLKLLVDDFLNELPNQEPTRIALLDCCAAFGSSRFDINTSLTATGMLWSIADQDNSPDSVDHVLAKLAVLASDDRVEVRNCVVNTLFSCVVGLGQNFTAKQWEGIFTNTIFGVLDQVQEQGAATETNNNKKNSHDGDASNRYKVSVHHSRDSTSKQWATTQVLTLRGIERVLRQFFEKLLATTKGESKWFDSAWNKILVQCYVCSCLTGGRDTLDLRLVGVELLVLCCQVSSTTGFVATDVRVGTNMQVVNGALRSVRTTTSASPSLSPLKPSPNTMVEEEKDPFLVDKKRDLFSESFSALMKFDSFLRSNEDVIRGGGSGYVDSIYLQILTKLSLGLSHLYESCKGKELSPYSSNDREEAFVNFIKMIATTASGGSKSKFLTQAQRPCLDLLKSMSLNCSSRAFEVLTHLGSAAIFSSDDDDENDILQIESGKLISEICSHDEVRVDVKRTRTGLSVVVHLPGADLLDEDGPNDSESESILSSPSIVRETDTNLVLSDTNIKEEEGVEEESPSTFEKKVVQNESEDMDDVQNKEDQSVSSIEHQSAENAQLKEINAELMREVEKLRSQKERLEQQVAVLSEGSAYF</sequence>
<evidence type="ECO:0000259" key="3">
    <source>
        <dbReference type="Pfam" id="PF16213"/>
    </source>
</evidence>
<feature type="region of interest" description="Disordered" evidence="1">
    <location>
        <begin position="1539"/>
        <end position="1589"/>
    </location>
</feature>
<evidence type="ECO:0000256" key="1">
    <source>
        <dbReference type="SAM" id="MobiDB-lite"/>
    </source>
</evidence>
<evidence type="ECO:0000259" key="2">
    <source>
        <dbReference type="Pfam" id="PF16206"/>
    </source>
</evidence>
<dbReference type="Proteomes" id="UP001054902">
    <property type="component" value="Unassembled WGS sequence"/>
</dbReference>
<evidence type="ECO:0000313" key="5">
    <source>
        <dbReference type="Proteomes" id="UP001054902"/>
    </source>
</evidence>
<feature type="domain" description="Mon2 C-terminal" evidence="2">
    <location>
        <begin position="1102"/>
        <end position="1236"/>
    </location>
</feature>
<name>A0AAD3CVN6_9STRA</name>
<feature type="compositionally biased region" description="Low complexity" evidence="1">
    <location>
        <begin position="274"/>
        <end position="291"/>
    </location>
</feature>
<dbReference type="Pfam" id="PF16213">
    <property type="entry name" value="DCB"/>
    <property type="match status" value="1"/>
</dbReference>
<feature type="domain" description="Mon2/Sec7/BIG1-like dimerisation and cyclophilin-binding" evidence="3">
    <location>
        <begin position="2"/>
        <end position="119"/>
    </location>
</feature>
<keyword evidence="5" id="KW-1185">Reference proteome</keyword>
<feature type="region of interest" description="Disordered" evidence="1">
    <location>
        <begin position="1160"/>
        <end position="1188"/>
    </location>
</feature>